<evidence type="ECO:0000313" key="1">
    <source>
        <dbReference type="EMBL" id="WSC02840.1"/>
    </source>
</evidence>
<keyword evidence="2" id="KW-1185">Reference proteome</keyword>
<dbReference type="EMBL" id="CP109109">
    <property type="protein sequence ID" value="WSC02840.1"/>
    <property type="molecule type" value="Genomic_DNA"/>
</dbReference>
<gene>
    <name evidence="1" type="ORF">OG835_41635</name>
</gene>
<name>A0ACD4ZWM0_9ACTN</name>
<evidence type="ECO:0000313" key="2">
    <source>
        <dbReference type="Proteomes" id="UP001348369"/>
    </source>
</evidence>
<organism evidence="1 2">
    <name type="scientific">Streptomyces scopuliridis</name>
    <dbReference type="NCBI Taxonomy" id="452529"/>
    <lineage>
        <taxon>Bacteria</taxon>
        <taxon>Bacillati</taxon>
        <taxon>Actinomycetota</taxon>
        <taxon>Actinomycetes</taxon>
        <taxon>Kitasatosporales</taxon>
        <taxon>Streptomycetaceae</taxon>
        <taxon>Streptomyces</taxon>
    </lineage>
</organism>
<dbReference type="Proteomes" id="UP001348369">
    <property type="component" value="Chromosome"/>
</dbReference>
<protein>
    <submittedName>
        <fullName evidence="1">Transposase</fullName>
    </submittedName>
</protein>
<accession>A0ACD4ZWM0</accession>
<proteinExistence type="predicted"/>
<reference evidence="1" key="1">
    <citation type="submission" date="2022-10" db="EMBL/GenBank/DDBJ databases">
        <title>The complete genomes of actinobacterial strains from the NBC collection.</title>
        <authorList>
            <person name="Joergensen T.S."/>
            <person name="Alvarez Arevalo M."/>
            <person name="Sterndorff E.B."/>
            <person name="Faurdal D."/>
            <person name="Vuksanovic O."/>
            <person name="Mourched A.-S."/>
            <person name="Charusanti P."/>
            <person name="Shaw S."/>
            <person name="Blin K."/>
            <person name="Weber T."/>
        </authorList>
    </citation>
    <scope>NUCLEOTIDE SEQUENCE</scope>
    <source>
        <strain evidence="1">NBC 01771</strain>
    </source>
</reference>
<sequence>MQSSHAAAAVSSAFDDPNLIAYGGLEPVVRLAERCGLPALVGEHVGLPASKDGTGAFPAAKLMSLVGSMAAGADSIDDMDRLRHGAMGRLFSGVRAPSTLGSFLRSFTHGHVKQLHAVARRFLPELARHTPLLPGADQAAYVDIDDTIRRTHGYAKQGAGYGYSKVKGLNALLGVVSTPLSAPVIAATRLRKGPSNSARGAAAFVAETIRTARACGASGLLVLRADSAFYGADVINACRALGEPPRFEWRLDSV</sequence>